<proteinExistence type="predicted"/>
<feature type="chain" id="PRO_5045570326" evidence="1">
    <location>
        <begin position="18"/>
        <end position="115"/>
    </location>
</feature>
<organism evidence="2 3">
    <name type="scientific">Hohaiivirga grylli</name>
    <dbReference type="NCBI Taxonomy" id="3133970"/>
    <lineage>
        <taxon>Bacteria</taxon>
        <taxon>Pseudomonadati</taxon>
        <taxon>Pseudomonadota</taxon>
        <taxon>Alphaproteobacteria</taxon>
        <taxon>Hyphomicrobiales</taxon>
        <taxon>Methylobacteriaceae</taxon>
        <taxon>Hohaiivirga</taxon>
    </lineage>
</organism>
<accession>A0ABV0BHM6</accession>
<name>A0ABV0BHM6_9HYPH</name>
<evidence type="ECO:0000256" key="1">
    <source>
        <dbReference type="SAM" id="SignalP"/>
    </source>
</evidence>
<dbReference type="Proteomes" id="UP001418637">
    <property type="component" value="Unassembled WGS sequence"/>
</dbReference>
<sequence>MRPVLFFAGFLSFLVIAAGSFASIIEQDNTPEIQTSEQTFFIPRNHGSGITECLSEHNECGQAAATSICSSKGFNKLVSFGEASAEDMTASITKLQKGSLVQGMKDIPFLVTCAR</sequence>
<feature type="signal peptide" evidence="1">
    <location>
        <begin position="1"/>
        <end position="17"/>
    </location>
</feature>
<dbReference type="EMBL" id="JBBYXI010000002">
    <property type="protein sequence ID" value="MEN3930484.1"/>
    <property type="molecule type" value="Genomic_DNA"/>
</dbReference>
<evidence type="ECO:0000313" key="2">
    <source>
        <dbReference type="EMBL" id="MEN3930484.1"/>
    </source>
</evidence>
<keyword evidence="3" id="KW-1185">Reference proteome</keyword>
<comment type="caution">
    <text evidence="2">The sequence shown here is derived from an EMBL/GenBank/DDBJ whole genome shotgun (WGS) entry which is preliminary data.</text>
</comment>
<reference evidence="2 3" key="1">
    <citation type="submission" date="2024-04" db="EMBL/GenBank/DDBJ databases">
        <title>A novel species isolated from cricket.</title>
        <authorList>
            <person name="Wang H.-C."/>
        </authorList>
    </citation>
    <scope>NUCLEOTIDE SEQUENCE [LARGE SCALE GENOMIC DNA]</scope>
    <source>
        <strain evidence="2 3">WL0021</strain>
    </source>
</reference>
<keyword evidence="1" id="KW-0732">Signal</keyword>
<dbReference type="RefSeq" id="WP_346336491.1">
    <property type="nucleotide sequence ID" value="NZ_JBBYXI010000002.1"/>
</dbReference>
<evidence type="ECO:0000313" key="3">
    <source>
        <dbReference type="Proteomes" id="UP001418637"/>
    </source>
</evidence>
<protein>
    <submittedName>
        <fullName evidence="2">Uncharacterized protein</fullName>
    </submittedName>
</protein>
<gene>
    <name evidence="2" type="ORF">WJT86_05320</name>
</gene>